<dbReference type="OrthoDB" id="5978656at2759"/>
<feature type="region of interest" description="Disordered" evidence="2">
    <location>
        <begin position="1"/>
        <end position="29"/>
    </location>
</feature>
<dbReference type="SUPFAM" id="SSF53383">
    <property type="entry name" value="PLP-dependent transferases"/>
    <property type="match status" value="1"/>
</dbReference>
<evidence type="ECO:0000313" key="4">
    <source>
        <dbReference type="EMBL" id="VVV67222.1"/>
    </source>
</evidence>
<feature type="domain" description="Aminotransferase class V" evidence="3">
    <location>
        <begin position="71"/>
        <end position="297"/>
    </location>
</feature>
<keyword evidence="1" id="KW-0663">Pyridoxal phosphate</keyword>
<organism evidence="4">
    <name type="scientific">Nymphaea colorata</name>
    <name type="common">pocket water lily</name>
    <dbReference type="NCBI Taxonomy" id="210225"/>
    <lineage>
        <taxon>Eukaryota</taxon>
        <taxon>Viridiplantae</taxon>
        <taxon>Streptophyta</taxon>
        <taxon>Embryophyta</taxon>
        <taxon>Tracheophyta</taxon>
        <taxon>Spermatophyta</taxon>
        <taxon>Magnoliopsida</taxon>
        <taxon>Nymphaeales</taxon>
        <taxon>Nymphaeaceae</taxon>
        <taxon>Nymphaea</taxon>
    </lineage>
</organism>
<dbReference type="Gene3D" id="3.40.640.10">
    <property type="entry name" value="Type I PLP-dependent aspartate aminotransferase-like (Major domain)"/>
    <property type="match status" value="1"/>
</dbReference>
<name>A0A5K0XRW4_9MAGN</name>
<dbReference type="InterPro" id="IPR015421">
    <property type="entry name" value="PyrdxlP-dep_Trfase_major"/>
</dbReference>
<dbReference type="InterPro" id="IPR015424">
    <property type="entry name" value="PyrdxlP-dep_Trfase"/>
</dbReference>
<dbReference type="Pfam" id="PF00266">
    <property type="entry name" value="Aminotran_5"/>
    <property type="match status" value="1"/>
</dbReference>
<dbReference type="PANTHER" id="PTHR43092:SF2">
    <property type="entry name" value="HERCYNYLCYSTEINE SULFOXIDE LYASE"/>
    <property type="match status" value="1"/>
</dbReference>
<reference evidence="4" key="1">
    <citation type="submission" date="2019-09" db="EMBL/GenBank/DDBJ databases">
        <authorList>
            <person name="Zhang L."/>
        </authorList>
    </citation>
    <scope>NUCLEOTIDE SEQUENCE</scope>
</reference>
<evidence type="ECO:0000256" key="2">
    <source>
        <dbReference type="SAM" id="MobiDB-lite"/>
    </source>
</evidence>
<protein>
    <recommendedName>
        <fullName evidence="3">Aminotransferase class V domain-containing protein</fullName>
    </recommendedName>
</protein>
<feature type="compositionally biased region" description="Basic residues" evidence="2">
    <location>
        <begin position="15"/>
        <end position="27"/>
    </location>
</feature>
<gene>
    <name evidence="4" type="ORF">NYM_LOCUS6881</name>
</gene>
<proteinExistence type="predicted"/>
<evidence type="ECO:0000259" key="3">
    <source>
        <dbReference type="Pfam" id="PF00266"/>
    </source>
</evidence>
<evidence type="ECO:0000256" key="1">
    <source>
        <dbReference type="ARBA" id="ARBA00022898"/>
    </source>
</evidence>
<dbReference type="EMBL" id="LR721776">
    <property type="protein sequence ID" value="VVV67222.1"/>
    <property type="molecule type" value="Genomic_DNA"/>
</dbReference>
<accession>A0A5K0XRW4</accession>
<sequence>MEELVQENGSGNHGVPRKKPKLSKKKNQSLSEIVRQEFAHNQRFSEIVRQEFAHHDPNFARVNNGSFGCCPATVLADLRRWHYQFLSQPDRFYHGPLQDGLRRSREAIASLVNASHPDEIALVDNATTAAAVVLHHIARSFSDGTFPKGDSVIMLHYAYGAVKQSVYAYCGSAGANIVEVEMPFPLTSNEEIISSFRKALEEARSGGRKVRLAVIDHITSMPSVVIPVKQLTEICREEGVDRVFIDAAHSIGNIDIDLQAIGADFYTSNLHKWFFCPPSVAFLYAKKSASADIHHLVVTHEYGKGLAVESAWVGNRDYSAQLVIPTIFEFLKKFDGGLEEIKKLNHEKVVAMGRMLAEAWGTGLGTSPELSSSMIMVGLPAGLKIRSDKDAMRLRAHLRVNFEIEVPIYHVKDLISEDGKDCENLVTGYARISHQIYNTLADYHKLRDAINKLVEDSITCEKLEVI</sequence>
<dbReference type="OMA" id="EFAHHDG"/>
<dbReference type="Gramene" id="NC11G0123870.1">
    <property type="protein sequence ID" value="NC11G0123870.1:cds"/>
    <property type="gene ID" value="NC11G0123870"/>
</dbReference>
<dbReference type="AlphaFoldDB" id="A0A5K0XRW4"/>
<dbReference type="InterPro" id="IPR000192">
    <property type="entry name" value="Aminotrans_V_dom"/>
</dbReference>
<dbReference type="PANTHER" id="PTHR43092">
    <property type="entry name" value="L-CYSTEINE DESULFHYDRASE"/>
    <property type="match status" value="1"/>
</dbReference>